<sequence>MPTRKNTPLTLIYVLTWMMGPRGTSAADGVNSTQRCLVSKAKASCDHYYLISQLKFHAFIDPRSLDTTCRQTQEAMACVNKLLVGCNDITRMPFDMQNSVLKAVCSDRRQEYLDSSRCFSTTSLRERIELRCLSKAANQRRLRTEPCRLTEEIISCADGAVRMTNGCAVRDAQLMASLLFDFLSILCETWKEGLTTTDSMRTVTTSTTLVSLPKVERPSKRIETDKPLRGNGSPSIPLKQPFFWPLPTNIPLKAALCLASTDQHSAQSSTLSGLYRPAFRSKQHFVWPIPTSIPLKVALCLAYTDQHSAQTIFFLASTDQHSAQSSTLSGLYRPAFHFKQHFAWPLPNCIPFKAALCLAYTEQHSAQSSTLPGLYRTAFHFKQHFVWPLPTCMELTAWN</sequence>
<dbReference type="Proteomes" id="UP001283361">
    <property type="component" value="Unassembled WGS sequence"/>
</dbReference>
<protein>
    <submittedName>
        <fullName evidence="2">Uncharacterized protein</fullName>
    </submittedName>
</protein>
<feature type="signal peptide" evidence="1">
    <location>
        <begin position="1"/>
        <end position="26"/>
    </location>
</feature>
<comment type="caution">
    <text evidence="2">The sequence shown here is derived from an EMBL/GenBank/DDBJ whole genome shotgun (WGS) entry which is preliminary data.</text>
</comment>
<keyword evidence="3" id="KW-1185">Reference proteome</keyword>
<evidence type="ECO:0000313" key="3">
    <source>
        <dbReference type="Proteomes" id="UP001283361"/>
    </source>
</evidence>
<gene>
    <name evidence="2" type="ORF">RRG08_028417</name>
</gene>
<reference evidence="2" key="1">
    <citation type="journal article" date="2023" name="G3 (Bethesda)">
        <title>A reference genome for the long-term kleptoplast-retaining sea slug Elysia crispata morphotype clarki.</title>
        <authorList>
            <person name="Eastman K.E."/>
            <person name="Pendleton A.L."/>
            <person name="Shaikh M.A."/>
            <person name="Suttiyut T."/>
            <person name="Ogas R."/>
            <person name="Tomko P."/>
            <person name="Gavelis G."/>
            <person name="Widhalm J.R."/>
            <person name="Wisecaver J.H."/>
        </authorList>
    </citation>
    <scope>NUCLEOTIDE SEQUENCE</scope>
    <source>
        <strain evidence="2">ECLA1</strain>
    </source>
</reference>
<evidence type="ECO:0000256" key="1">
    <source>
        <dbReference type="SAM" id="SignalP"/>
    </source>
</evidence>
<name>A0AAE1A3I3_9GAST</name>
<accession>A0AAE1A3I3</accession>
<keyword evidence="1" id="KW-0732">Signal</keyword>
<dbReference type="EMBL" id="JAWDGP010002774">
    <property type="protein sequence ID" value="KAK3779991.1"/>
    <property type="molecule type" value="Genomic_DNA"/>
</dbReference>
<organism evidence="2 3">
    <name type="scientific">Elysia crispata</name>
    <name type="common">lettuce slug</name>
    <dbReference type="NCBI Taxonomy" id="231223"/>
    <lineage>
        <taxon>Eukaryota</taxon>
        <taxon>Metazoa</taxon>
        <taxon>Spiralia</taxon>
        <taxon>Lophotrochozoa</taxon>
        <taxon>Mollusca</taxon>
        <taxon>Gastropoda</taxon>
        <taxon>Heterobranchia</taxon>
        <taxon>Euthyneura</taxon>
        <taxon>Panpulmonata</taxon>
        <taxon>Sacoglossa</taxon>
        <taxon>Placobranchoidea</taxon>
        <taxon>Plakobranchidae</taxon>
        <taxon>Elysia</taxon>
    </lineage>
</organism>
<evidence type="ECO:0000313" key="2">
    <source>
        <dbReference type="EMBL" id="KAK3779991.1"/>
    </source>
</evidence>
<proteinExistence type="predicted"/>
<feature type="chain" id="PRO_5042247522" evidence="1">
    <location>
        <begin position="27"/>
        <end position="399"/>
    </location>
</feature>
<dbReference type="AlphaFoldDB" id="A0AAE1A3I3"/>